<dbReference type="InterPro" id="IPR000159">
    <property type="entry name" value="RA_dom"/>
</dbReference>
<name>A0A4Y2D2Y2_ARAVE</name>
<dbReference type="SMART" id="SM00314">
    <property type="entry name" value="RA"/>
    <property type="match status" value="2"/>
</dbReference>
<comment type="caution">
    <text evidence="2">The sequence shown here is derived from an EMBL/GenBank/DDBJ whole genome shotgun (WGS) entry which is preliminary data.</text>
</comment>
<dbReference type="AlphaFoldDB" id="A0A4Y2D2Y2"/>
<dbReference type="PROSITE" id="PS50200">
    <property type="entry name" value="RA"/>
    <property type="match status" value="2"/>
</dbReference>
<dbReference type="Pfam" id="PF00788">
    <property type="entry name" value="RA"/>
    <property type="match status" value="2"/>
</dbReference>
<sequence length="382" mass="44224">MKTRYDSRATDHCFKDGDLVWVYNPKRQRGPSLKLQRNWEGPYAVVKKLNDVVYRVQRSPNAKPKVIHINWLAPYKATDHSSIKSLTNECNFGCLESIMLPPSSVSIPRTDVPLETIIGVEIKKRDVLKICITRSISEEFSPGECRNKEFDDYPSPKEKDKEDEVIKVYDGNASLKRRMFRTITILRNATREEMVCAALRAFHISDDPKHYYLTDVYGDPPEKEIEEFMPVQSLTRKEGKRPAILLRYRPPDPNSGTVKVYPGKFRAADTHRVIPVTIDTTVEDVMAATLTEFGLDTSDINKYRLSEVTLDRGSVHERAMDNQEGPWELLKNIARLYRVGLNQICIFSIMFDDLLPSFWQLHYSKFMELLVLLFKKLIQVRF</sequence>
<dbReference type="Gene3D" id="3.10.20.90">
    <property type="entry name" value="Phosphatidylinositol 3-kinase Catalytic Subunit, Chain A, domain 1"/>
    <property type="match status" value="1"/>
</dbReference>
<gene>
    <name evidence="2" type="ORF">AVEN_263366_1</name>
</gene>
<dbReference type="SUPFAM" id="SSF54236">
    <property type="entry name" value="Ubiquitin-like"/>
    <property type="match status" value="2"/>
</dbReference>
<dbReference type="CDD" id="cd17111">
    <property type="entry name" value="RA1_DAGK-theta"/>
    <property type="match status" value="1"/>
</dbReference>
<dbReference type="OrthoDB" id="242257at2759"/>
<dbReference type="InterPro" id="IPR054465">
    <property type="entry name" value="Integrase_p58-like_C"/>
</dbReference>
<evidence type="ECO:0000313" key="2">
    <source>
        <dbReference type="EMBL" id="GBM10457.1"/>
    </source>
</evidence>
<reference evidence="2 3" key="1">
    <citation type="journal article" date="2019" name="Sci. Rep.">
        <title>Orb-weaving spider Araneus ventricosus genome elucidates the spidroin gene catalogue.</title>
        <authorList>
            <person name="Kono N."/>
            <person name="Nakamura H."/>
            <person name="Ohtoshi R."/>
            <person name="Moran D.A.P."/>
            <person name="Shinohara A."/>
            <person name="Yoshida Y."/>
            <person name="Fujiwara M."/>
            <person name="Mori M."/>
            <person name="Tomita M."/>
            <person name="Arakawa K."/>
        </authorList>
    </citation>
    <scope>NUCLEOTIDE SEQUENCE [LARGE SCALE GENOMIC DNA]</scope>
</reference>
<organism evidence="2 3">
    <name type="scientific">Araneus ventricosus</name>
    <name type="common">Orbweaver spider</name>
    <name type="synonym">Epeira ventricosa</name>
    <dbReference type="NCBI Taxonomy" id="182803"/>
    <lineage>
        <taxon>Eukaryota</taxon>
        <taxon>Metazoa</taxon>
        <taxon>Ecdysozoa</taxon>
        <taxon>Arthropoda</taxon>
        <taxon>Chelicerata</taxon>
        <taxon>Arachnida</taxon>
        <taxon>Araneae</taxon>
        <taxon>Araneomorphae</taxon>
        <taxon>Entelegynae</taxon>
        <taxon>Araneoidea</taxon>
        <taxon>Araneidae</taxon>
        <taxon>Araneus</taxon>
    </lineage>
</organism>
<evidence type="ECO:0000313" key="3">
    <source>
        <dbReference type="Proteomes" id="UP000499080"/>
    </source>
</evidence>
<keyword evidence="3" id="KW-1185">Reference proteome</keyword>
<protein>
    <recommendedName>
        <fullName evidence="1">Ras-associating domain-containing protein</fullName>
    </recommendedName>
</protein>
<dbReference type="Proteomes" id="UP000499080">
    <property type="component" value="Unassembled WGS sequence"/>
</dbReference>
<evidence type="ECO:0000259" key="1">
    <source>
        <dbReference type="PROSITE" id="PS50200"/>
    </source>
</evidence>
<feature type="domain" description="Ras-associating" evidence="1">
    <location>
        <begin position="254"/>
        <end position="324"/>
    </location>
</feature>
<feature type="domain" description="Ras-associating" evidence="1">
    <location>
        <begin position="162"/>
        <end position="251"/>
    </location>
</feature>
<dbReference type="GO" id="GO:0007165">
    <property type="term" value="P:signal transduction"/>
    <property type="evidence" value="ECO:0007669"/>
    <property type="project" value="InterPro"/>
</dbReference>
<proteinExistence type="predicted"/>
<accession>A0A4Y2D2Y2</accession>
<dbReference type="InterPro" id="IPR029071">
    <property type="entry name" value="Ubiquitin-like_domsf"/>
</dbReference>
<dbReference type="Pfam" id="PF22938">
    <property type="entry name" value="Integrase_p58_C"/>
    <property type="match status" value="1"/>
</dbReference>
<dbReference type="EMBL" id="BGPR01000286">
    <property type="protein sequence ID" value="GBM10457.1"/>
    <property type="molecule type" value="Genomic_DNA"/>
</dbReference>